<name>A0A5E4XA09_9BURK</name>
<gene>
    <name evidence="1" type="ORF">PNO31109_03736</name>
</gene>
<evidence type="ECO:0000313" key="1">
    <source>
        <dbReference type="EMBL" id="VVE33025.1"/>
    </source>
</evidence>
<dbReference type="EMBL" id="CABPSC010000016">
    <property type="protein sequence ID" value="VVE33025.1"/>
    <property type="molecule type" value="Genomic_DNA"/>
</dbReference>
<proteinExistence type="predicted"/>
<organism evidence="1 2">
    <name type="scientific">Pandoraea nosoerga</name>
    <dbReference type="NCBI Taxonomy" id="2508296"/>
    <lineage>
        <taxon>Bacteria</taxon>
        <taxon>Pseudomonadati</taxon>
        <taxon>Pseudomonadota</taxon>
        <taxon>Betaproteobacteria</taxon>
        <taxon>Burkholderiales</taxon>
        <taxon>Burkholderiaceae</taxon>
        <taxon>Pandoraea</taxon>
    </lineage>
</organism>
<keyword evidence="2" id="KW-1185">Reference proteome</keyword>
<dbReference type="Proteomes" id="UP000367825">
    <property type="component" value="Unassembled WGS sequence"/>
</dbReference>
<reference evidence="1 2" key="1">
    <citation type="submission" date="2019-08" db="EMBL/GenBank/DDBJ databases">
        <authorList>
            <person name="Peeters C."/>
        </authorList>
    </citation>
    <scope>NUCLEOTIDE SEQUENCE [LARGE SCALE GENOMIC DNA]</scope>
    <source>
        <strain evidence="1 2">LMG 31109</strain>
    </source>
</reference>
<accession>A0A5E4XA09</accession>
<sequence>MREARMAASPGSPDSDRCCLCATNRDLRKSITEFSGFRYYFFLFPFSNRAIEYKQCWEDGAGGHAMFKITINASRTAIACLAGACFASPAHAELTGAGGMPVAVSDALLATTRAANLHGGLVGNVGGAPSVGIAPVNATPTSANNVRLWDEVIPPAPSPKPTQASLTVPGQPRTLAVSALSAQVGAAAGMQSTSLRVNTNSGRMPPGFPR</sequence>
<evidence type="ECO:0000313" key="2">
    <source>
        <dbReference type="Proteomes" id="UP000367825"/>
    </source>
</evidence>
<protein>
    <submittedName>
        <fullName evidence="1">Uncharacterized protein</fullName>
    </submittedName>
</protein>
<dbReference type="AlphaFoldDB" id="A0A5E4XA09"/>